<name>A0A964E606_9PROT</name>
<keyword evidence="2" id="KW-1185">Reference proteome</keyword>
<accession>A0A964E606</accession>
<dbReference type="SUPFAM" id="SSF46894">
    <property type="entry name" value="C-terminal effector domain of the bipartite response regulators"/>
    <property type="match status" value="1"/>
</dbReference>
<sequence>MISTERTKAPPPASVKAVSVMGAGADQAAALIASLPMLENAAEDGAALNIAALALNMFALPTFLVRSNCEIIASSGTGPALLQTSRAFYAHHGKLTVRRASDTQAMLEAVGRVIAHGTGELLRFLTRQEEASALMRLHAVPERPLVIVTIAELRAPMLLAQGWSTAAFGFSAPHAALAESLAHGHSLADFAEAHNLPIGTVRTRLKKLLIQTGTSSQASLAAMLQRASVIMSGAERLANPPKARRSAGS</sequence>
<organism evidence="1 2">
    <name type="scientific">Acidisoma cellulosilyticum</name>
    <dbReference type="NCBI Taxonomy" id="2802395"/>
    <lineage>
        <taxon>Bacteria</taxon>
        <taxon>Pseudomonadati</taxon>
        <taxon>Pseudomonadota</taxon>
        <taxon>Alphaproteobacteria</taxon>
        <taxon>Acetobacterales</taxon>
        <taxon>Acidocellaceae</taxon>
        <taxon>Acidisoma</taxon>
    </lineage>
</organism>
<dbReference type="EMBL" id="JAESVA010000007">
    <property type="protein sequence ID" value="MCB8882513.1"/>
    <property type="molecule type" value="Genomic_DNA"/>
</dbReference>
<dbReference type="InterPro" id="IPR016032">
    <property type="entry name" value="Sig_transdc_resp-reg_C-effctor"/>
</dbReference>
<gene>
    <name evidence="1" type="ORF">ACELLULO517_19865</name>
</gene>
<dbReference type="Proteomes" id="UP000721844">
    <property type="component" value="Unassembled WGS sequence"/>
</dbReference>
<proteinExistence type="predicted"/>
<protein>
    <recommendedName>
        <fullName evidence="3">HTH luxR-type domain-containing protein</fullName>
    </recommendedName>
</protein>
<dbReference type="GO" id="GO:0003677">
    <property type="term" value="F:DNA binding"/>
    <property type="evidence" value="ECO:0007669"/>
    <property type="project" value="InterPro"/>
</dbReference>
<reference evidence="1 2" key="1">
    <citation type="journal article" date="2021" name="Microorganisms">
        <title>Acidisoma silvae sp. nov. and Acidisomacellulosilytica sp. nov., Two Acidophilic Bacteria Isolated from Decaying Wood, Hydrolyzing Cellulose and Producing Poly-3-hydroxybutyrate.</title>
        <authorList>
            <person name="Mieszkin S."/>
            <person name="Pouder E."/>
            <person name="Uroz S."/>
            <person name="Simon-Colin C."/>
            <person name="Alain K."/>
        </authorList>
    </citation>
    <scope>NUCLEOTIDE SEQUENCE [LARGE SCALE GENOMIC DNA]</scope>
    <source>
        <strain evidence="1 2">HW T5.17</strain>
    </source>
</reference>
<evidence type="ECO:0000313" key="2">
    <source>
        <dbReference type="Proteomes" id="UP000721844"/>
    </source>
</evidence>
<comment type="caution">
    <text evidence="1">The sequence shown here is derived from an EMBL/GenBank/DDBJ whole genome shotgun (WGS) entry which is preliminary data.</text>
</comment>
<dbReference type="AlphaFoldDB" id="A0A964E606"/>
<dbReference type="RefSeq" id="WP_227309165.1">
    <property type="nucleotide sequence ID" value="NZ_JAESVA010000007.1"/>
</dbReference>
<dbReference type="GO" id="GO:0006355">
    <property type="term" value="P:regulation of DNA-templated transcription"/>
    <property type="evidence" value="ECO:0007669"/>
    <property type="project" value="InterPro"/>
</dbReference>
<evidence type="ECO:0008006" key="3">
    <source>
        <dbReference type="Google" id="ProtNLM"/>
    </source>
</evidence>
<evidence type="ECO:0000313" key="1">
    <source>
        <dbReference type="EMBL" id="MCB8882513.1"/>
    </source>
</evidence>